<dbReference type="PROSITE" id="PS50294">
    <property type="entry name" value="WD_REPEATS_REGION"/>
    <property type="match status" value="5"/>
</dbReference>
<dbReference type="InterPro" id="IPR059122">
    <property type="entry name" value="Beta-prop_WDR5-like"/>
</dbReference>
<dbReference type="PIRSF" id="PIRSF002394">
    <property type="entry name" value="GN-bd_beta"/>
    <property type="match status" value="1"/>
</dbReference>
<keyword evidence="4" id="KW-1133">Transmembrane helix</keyword>
<accession>A0A8X7ZVN2</accession>
<comment type="caution">
    <text evidence="6">The sequence shown here is derived from an EMBL/GenBank/DDBJ whole genome shotgun (WGS) entry which is preliminary data.</text>
</comment>
<dbReference type="SMART" id="SM00320">
    <property type="entry name" value="WD40"/>
    <property type="match status" value="7"/>
</dbReference>
<keyword evidence="4" id="KW-0472">Membrane</keyword>
<keyword evidence="7" id="KW-1185">Reference proteome</keyword>
<dbReference type="GO" id="GO:0042393">
    <property type="term" value="F:histone binding"/>
    <property type="evidence" value="ECO:0007669"/>
    <property type="project" value="TreeGrafter"/>
</dbReference>
<dbReference type="InterPro" id="IPR001680">
    <property type="entry name" value="WD40_rpt"/>
</dbReference>
<dbReference type="AlphaFoldDB" id="A0A8X7ZVN2"/>
<dbReference type="OrthoDB" id="674604at2759"/>
<dbReference type="InterPro" id="IPR019775">
    <property type="entry name" value="WD40_repeat_CS"/>
</dbReference>
<evidence type="ECO:0000313" key="7">
    <source>
        <dbReference type="Proteomes" id="UP000886885"/>
    </source>
</evidence>
<dbReference type="CDD" id="cd00200">
    <property type="entry name" value="WD40"/>
    <property type="match status" value="1"/>
</dbReference>
<organism evidence="6 7">
    <name type="scientific">Populus tomentosa</name>
    <name type="common">Chinese white poplar</name>
    <dbReference type="NCBI Taxonomy" id="118781"/>
    <lineage>
        <taxon>Eukaryota</taxon>
        <taxon>Viridiplantae</taxon>
        <taxon>Streptophyta</taxon>
        <taxon>Embryophyta</taxon>
        <taxon>Tracheophyta</taxon>
        <taxon>Spermatophyta</taxon>
        <taxon>Magnoliopsida</taxon>
        <taxon>eudicotyledons</taxon>
        <taxon>Gunneridae</taxon>
        <taxon>Pentapetalae</taxon>
        <taxon>rosids</taxon>
        <taxon>fabids</taxon>
        <taxon>Malpighiales</taxon>
        <taxon>Salicaceae</taxon>
        <taxon>Saliceae</taxon>
        <taxon>Populus</taxon>
    </lineage>
</organism>
<evidence type="ECO:0000256" key="4">
    <source>
        <dbReference type="SAM" id="Phobius"/>
    </source>
</evidence>
<proteinExistence type="predicted"/>
<evidence type="ECO:0000259" key="5">
    <source>
        <dbReference type="Pfam" id="PF25175"/>
    </source>
</evidence>
<dbReference type="PROSITE" id="PS50082">
    <property type="entry name" value="WD_REPEATS_2"/>
    <property type="match status" value="6"/>
</dbReference>
<feature type="transmembrane region" description="Helical" evidence="4">
    <location>
        <begin position="238"/>
        <end position="260"/>
    </location>
</feature>
<dbReference type="Proteomes" id="UP000886885">
    <property type="component" value="Chromosome 5A"/>
</dbReference>
<feature type="repeat" description="WD" evidence="3">
    <location>
        <begin position="108"/>
        <end position="149"/>
    </location>
</feature>
<dbReference type="EMBL" id="JAAWWB010000009">
    <property type="protein sequence ID" value="KAG6775935.1"/>
    <property type="molecule type" value="Genomic_DNA"/>
</dbReference>
<gene>
    <name evidence="6" type="ORF">POTOM_019434</name>
</gene>
<feature type="domain" description="WDR5-like beta-propeller" evidence="5">
    <location>
        <begin position="16"/>
        <end position="225"/>
    </location>
</feature>
<name>A0A8X7ZVN2_POPTO</name>
<evidence type="ECO:0000313" key="6">
    <source>
        <dbReference type="EMBL" id="KAG6775935.1"/>
    </source>
</evidence>
<evidence type="ECO:0000256" key="2">
    <source>
        <dbReference type="ARBA" id="ARBA00022737"/>
    </source>
</evidence>
<reference evidence="6" key="1">
    <citation type="journal article" date="2020" name="bioRxiv">
        <title>Hybrid origin of Populus tomentosa Carr. identified through genome sequencing and phylogenomic analysis.</title>
        <authorList>
            <person name="An X."/>
            <person name="Gao K."/>
            <person name="Chen Z."/>
            <person name="Li J."/>
            <person name="Yang X."/>
            <person name="Yang X."/>
            <person name="Zhou J."/>
            <person name="Guo T."/>
            <person name="Zhao T."/>
            <person name="Huang S."/>
            <person name="Miao D."/>
            <person name="Khan W.U."/>
            <person name="Rao P."/>
            <person name="Ye M."/>
            <person name="Lei B."/>
            <person name="Liao W."/>
            <person name="Wang J."/>
            <person name="Ji L."/>
            <person name="Li Y."/>
            <person name="Guo B."/>
            <person name="Mustafa N.S."/>
            <person name="Li S."/>
            <person name="Yun Q."/>
            <person name="Keller S.R."/>
            <person name="Mao J."/>
            <person name="Zhang R."/>
            <person name="Strauss S.H."/>
        </authorList>
    </citation>
    <scope>NUCLEOTIDE SEQUENCE</scope>
    <source>
        <strain evidence="6">GM15</strain>
        <tissue evidence="6">Leaf</tissue>
    </source>
</reference>
<sequence length="389" mass="42548">MSAPVESYKPYTLTQTLTGHKSPISSVKFSADGRLLGSSSADKTLKTYSISLSNPPTSPITLLHDFHGHEQGVSDLAFSSDSRFIVSASDDKTLRLWDVTTGHTIKTLHGHTNYVFCVNFNPQSNMIVSGSFDETVRIWDVKSGKCLKVLPAHSDPVTAVDFNRDGSLIVSSSYDGLCRIWDAGTGHCIKTLIDDENPPVSFVKFSPNGKFILVGTLDNNLVLWQGILSAYMLTGAPFFLLLLTVLMCISWTCVLTVHFLGSLLDPRGSSLSLSGVFHFLDGLSPGSAMIHLQRLWNFSTGKFLKTYTGHVNTKFCISPTFSITNGKYIVGGSEDSCVYLWELQSRKIVQKLEGHTDTVISVACHPTQNIIASGALGNDKTVKIWTQEI</sequence>
<protein>
    <recommendedName>
        <fullName evidence="5">WDR5-like beta-propeller domain-containing protein</fullName>
    </recommendedName>
</protein>
<dbReference type="GO" id="GO:0048188">
    <property type="term" value="C:Set1C/COMPASS complex"/>
    <property type="evidence" value="ECO:0007669"/>
    <property type="project" value="TreeGrafter"/>
</dbReference>
<dbReference type="PANTHER" id="PTHR22847">
    <property type="entry name" value="WD40 REPEAT PROTEIN"/>
    <property type="match status" value="1"/>
</dbReference>
<dbReference type="Pfam" id="PF00400">
    <property type="entry name" value="WD40"/>
    <property type="match status" value="2"/>
</dbReference>
<keyword evidence="2" id="KW-0677">Repeat</keyword>
<feature type="repeat" description="WD" evidence="3">
    <location>
        <begin position="17"/>
        <end position="58"/>
    </location>
</feature>
<dbReference type="FunFam" id="2.130.10.10:FF:000228">
    <property type="entry name" value="COMPASS-like H3K4 histone methylase component WDR5A"/>
    <property type="match status" value="1"/>
</dbReference>
<keyword evidence="1 3" id="KW-0853">WD repeat</keyword>
<dbReference type="PROSITE" id="PS00678">
    <property type="entry name" value="WD_REPEATS_1"/>
    <property type="match status" value="3"/>
</dbReference>
<feature type="repeat" description="WD" evidence="3">
    <location>
        <begin position="193"/>
        <end position="225"/>
    </location>
</feature>
<evidence type="ECO:0000256" key="1">
    <source>
        <dbReference type="ARBA" id="ARBA00022574"/>
    </source>
</evidence>
<dbReference type="PANTHER" id="PTHR22847:SF637">
    <property type="entry name" value="WD REPEAT DOMAIN 5B"/>
    <property type="match status" value="1"/>
</dbReference>
<dbReference type="Pfam" id="PF25175">
    <property type="entry name" value="Beta-prop_WDR5"/>
    <property type="match status" value="1"/>
</dbReference>
<feature type="repeat" description="WD" evidence="3">
    <location>
        <begin position="150"/>
        <end position="191"/>
    </location>
</feature>
<feature type="repeat" description="WD" evidence="3">
    <location>
        <begin position="325"/>
        <end position="351"/>
    </location>
</feature>
<keyword evidence="4" id="KW-0812">Transmembrane</keyword>
<evidence type="ECO:0000256" key="3">
    <source>
        <dbReference type="PROSITE-ProRule" id="PRU00221"/>
    </source>
</evidence>
<feature type="repeat" description="WD" evidence="3">
    <location>
        <begin position="66"/>
        <end position="107"/>
    </location>
</feature>